<sequence length="146" mass="16579">MADIRVNVRLNLTDEKLRAKAKKCKDMSEPMTQSGTYMEKSIGMRFREAPWTPLSETTLKWHPRRVGGKPLNDVGTLKASVTGGAIKRVGKLDLHFGTALPKAKLHNFGGRTKFGYVPARKFLYFDSKDETMIKRIFTDYIKELAD</sequence>
<dbReference type="InterPro" id="IPR006522">
    <property type="entry name" value="Phage_virion_morphogenesis"/>
</dbReference>
<organism evidence="1 2">
    <name type="scientific">Bacillus phage Anath</name>
    <dbReference type="NCBI Taxonomy" id="2108114"/>
    <lineage>
        <taxon>Viruses</taxon>
        <taxon>Duplodnaviria</taxon>
        <taxon>Heunggongvirae</taxon>
        <taxon>Uroviricota</taxon>
        <taxon>Caudoviricetes</taxon>
        <taxon>Ehrlichviridae</taxon>
        <taxon>Anathvirus</taxon>
        <taxon>Anathvirus anath</taxon>
    </lineage>
</organism>
<proteinExistence type="predicted"/>
<dbReference type="EMBL" id="MG983742">
    <property type="protein sequence ID" value="AVO23024.1"/>
    <property type="molecule type" value="Genomic_DNA"/>
</dbReference>
<evidence type="ECO:0008006" key="3">
    <source>
        <dbReference type="Google" id="ProtNLM"/>
    </source>
</evidence>
<evidence type="ECO:0000313" key="1">
    <source>
        <dbReference type="EMBL" id="AVO23024.1"/>
    </source>
</evidence>
<keyword evidence="2" id="KW-1185">Reference proteome</keyword>
<accession>A0A2P1JUK8</accession>
<dbReference type="Proteomes" id="UP000241367">
    <property type="component" value="Segment"/>
</dbReference>
<evidence type="ECO:0000313" key="2">
    <source>
        <dbReference type="Proteomes" id="UP000241367"/>
    </source>
</evidence>
<reference evidence="2" key="1">
    <citation type="submission" date="2018-02" db="EMBL/GenBank/DDBJ databases">
        <authorList>
            <person name="Cohen D.B."/>
            <person name="Kent A.D."/>
        </authorList>
    </citation>
    <scope>NUCLEOTIDE SEQUENCE [LARGE SCALE GENOMIC DNA]</scope>
</reference>
<dbReference type="Pfam" id="PF05069">
    <property type="entry name" value="Phage_tail_S"/>
    <property type="match status" value="1"/>
</dbReference>
<protein>
    <recommendedName>
        <fullName evidence="3">Tail completion protein</fullName>
    </recommendedName>
</protein>
<name>A0A2P1JUK8_9CAUD</name>